<proteinExistence type="predicted"/>
<protein>
    <submittedName>
        <fullName evidence="1">Uncharacterized protein</fullName>
    </submittedName>
</protein>
<name>A0A7H0YHB7_9BACL</name>
<reference evidence="1 2" key="1">
    <citation type="submission" date="2020-09" db="EMBL/GenBank/DDBJ databases">
        <title>Characterization of Paenibacillus peoriae strain ZF390 with broad-spectrum antimicrobial activity as a potential biocontrol agent.</title>
        <authorList>
            <person name="Li L."/>
            <person name="Zhao Y."/>
            <person name="Li B."/>
            <person name="Xie X."/>
        </authorList>
    </citation>
    <scope>NUCLEOTIDE SEQUENCE [LARGE SCALE GENOMIC DNA]</scope>
    <source>
        <strain evidence="1 2">ZF390</strain>
        <plasmid evidence="1 2">pPlas1</plasmid>
    </source>
</reference>
<accession>A0A7H0YHB7</accession>
<sequence length="194" mass="21545">MKTSTNFKQAIIESTDGEQQVIKGQAFLGLTTTPSGEACEYGKQHGQEVTAAMIGSFDMASMASMLTAAAHAFAAVAVNKNKNPFKIQALFNQAVKEGVKKAVEESLSETELEGVKELEEIFKSMFKDLDQAFSEFGANMKKDGEKEGEGHVHVHSWEGSYEDFLADEDIPPHLKEQIQRQMTEKVIPFNRMRH</sequence>
<dbReference type="RefSeq" id="WP_190299782.1">
    <property type="nucleotide sequence ID" value="NZ_CP061173.1"/>
</dbReference>
<dbReference type="Proteomes" id="UP000516384">
    <property type="component" value="Plasmid pPlas1"/>
</dbReference>
<dbReference type="AlphaFoldDB" id="A0A7H0YHB7"/>
<gene>
    <name evidence="1" type="ORF">IAQ67_28615</name>
</gene>
<evidence type="ECO:0000313" key="1">
    <source>
        <dbReference type="EMBL" id="QNR70475.1"/>
    </source>
</evidence>
<keyword evidence="1" id="KW-0614">Plasmid</keyword>
<organism evidence="1 2">
    <name type="scientific">Paenibacillus peoriae</name>
    <dbReference type="NCBI Taxonomy" id="59893"/>
    <lineage>
        <taxon>Bacteria</taxon>
        <taxon>Bacillati</taxon>
        <taxon>Bacillota</taxon>
        <taxon>Bacilli</taxon>
        <taxon>Bacillales</taxon>
        <taxon>Paenibacillaceae</taxon>
        <taxon>Paenibacillus</taxon>
    </lineage>
</organism>
<dbReference type="EMBL" id="CP061173">
    <property type="protein sequence ID" value="QNR70475.1"/>
    <property type="molecule type" value="Genomic_DNA"/>
</dbReference>
<evidence type="ECO:0000313" key="2">
    <source>
        <dbReference type="Proteomes" id="UP000516384"/>
    </source>
</evidence>
<geneLocation type="plasmid" evidence="1 2">
    <name>pPlas1</name>
</geneLocation>